<evidence type="ECO:0000256" key="2">
    <source>
        <dbReference type="ARBA" id="ARBA00023015"/>
    </source>
</evidence>
<evidence type="ECO:0000256" key="6">
    <source>
        <dbReference type="SAM" id="MobiDB-lite"/>
    </source>
</evidence>
<comment type="subcellular location">
    <subcellularLocation>
        <location evidence="1">Nucleus</location>
    </subcellularLocation>
</comment>
<proteinExistence type="predicted"/>
<dbReference type="EMBL" id="OUUZ01000018">
    <property type="protein sequence ID" value="SPQ26787.1"/>
    <property type="molecule type" value="Genomic_DNA"/>
</dbReference>
<keyword evidence="2" id="KW-0805">Transcription regulation</keyword>
<dbReference type="InterPro" id="IPR051089">
    <property type="entry name" value="prtT"/>
</dbReference>
<dbReference type="GO" id="GO:0005634">
    <property type="term" value="C:nucleus"/>
    <property type="evidence" value="ECO:0007669"/>
    <property type="project" value="UniProtKB-SubCell"/>
</dbReference>
<evidence type="ECO:0000256" key="4">
    <source>
        <dbReference type="ARBA" id="ARBA00023163"/>
    </source>
</evidence>
<dbReference type="PANTHER" id="PTHR31845">
    <property type="entry name" value="FINGER DOMAIN PROTEIN, PUTATIVE-RELATED"/>
    <property type="match status" value="1"/>
</dbReference>
<evidence type="ECO:0000256" key="3">
    <source>
        <dbReference type="ARBA" id="ARBA00023125"/>
    </source>
</evidence>
<accession>A0A3S4AZ26</accession>
<evidence type="ECO:0000256" key="1">
    <source>
        <dbReference type="ARBA" id="ARBA00004123"/>
    </source>
</evidence>
<feature type="compositionally biased region" description="Low complexity" evidence="6">
    <location>
        <begin position="310"/>
        <end position="322"/>
    </location>
</feature>
<feature type="region of interest" description="Disordered" evidence="6">
    <location>
        <begin position="298"/>
        <end position="322"/>
    </location>
</feature>
<dbReference type="GO" id="GO:0000976">
    <property type="term" value="F:transcription cis-regulatory region binding"/>
    <property type="evidence" value="ECO:0007669"/>
    <property type="project" value="TreeGrafter"/>
</dbReference>
<gene>
    <name evidence="7" type="ORF">TT172_LOCUS9206</name>
</gene>
<dbReference type="AlphaFoldDB" id="A0A3S4AZ26"/>
<protein>
    <submittedName>
        <fullName evidence="7">Eebba2af-4534-4773-b12c-169dcb6c2276</fullName>
    </submittedName>
</protein>
<organism evidence="7 8">
    <name type="scientific">Thermothielavioides terrestris</name>
    <dbReference type="NCBI Taxonomy" id="2587410"/>
    <lineage>
        <taxon>Eukaryota</taxon>
        <taxon>Fungi</taxon>
        <taxon>Dikarya</taxon>
        <taxon>Ascomycota</taxon>
        <taxon>Pezizomycotina</taxon>
        <taxon>Sordariomycetes</taxon>
        <taxon>Sordariomycetidae</taxon>
        <taxon>Sordariales</taxon>
        <taxon>Chaetomiaceae</taxon>
        <taxon>Thermothielavioides</taxon>
    </lineage>
</organism>
<keyword evidence="4" id="KW-0804">Transcription</keyword>
<keyword evidence="5" id="KW-0539">Nucleus</keyword>
<dbReference type="GO" id="GO:0000981">
    <property type="term" value="F:DNA-binding transcription factor activity, RNA polymerase II-specific"/>
    <property type="evidence" value="ECO:0007669"/>
    <property type="project" value="TreeGrafter"/>
</dbReference>
<evidence type="ECO:0000313" key="8">
    <source>
        <dbReference type="Proteomes" id="UP000289323"/>
    </source>
</evidence>
<dbReference type="Proteomes" id="UP000289323">
    <property type="component" value="Unassembled WGS sequence"/>
</dbReference>
<sequence>MRNLTPGFPSSAETEEALRFFRSQMLPCFPFLTLPPSLTGSQLRNDRPILFQAILTVTTFSAQRRLPRIEELKQLVFNSALMSSQSSMDLLLGLLTYIAWSTDAFLGRADLLSRLMVLAISLVYDLRLFKPSRPDVQAIVAYTQGFPDDDPGAGDLMERQRAVLACFVLSSQISCHFGRIDALRWTPQMEDALRVVAANKSCPTDETFAAQVRLQLLTHRAVQVREQHDADSDRFRGGGTPTSSSISGLLYLNTLRTELQALRASLNLDTDHPQPWPADLLATHAHYTAVYLDQTALSLSPPPQPGTHGGPTSSSAGSSTAAGGYAPGLERLTAFHRSAESIAGWLAAFQRMPASRCLALPSHFWTQAVWCNAVLKHLSTHPDPALDCRAVRSRVDLLTALDWMVAKLEAVSAEAAGATAGGGGGTGLVPSDDLFRLLARLFGRARVWAEARWDLSTALPQGQASLAGQQAGHGADHCAAGTGQGVVDGRVPDVEDMSWMDSMDLENDKWLEDVLGWSPATT</sequence>
<keyword evidence="3" id="KW-0238">DNA-binding</keyword>
<name>A0A3S4AZ26_9PEZI</name>
<dbReference type="PANTHER" id="PTHR31845:SF18">
    <property type="entry name" value="ZN(II)2CYS6 TRANSCRIPTION FACTOR (EUROFUNG)"/>
    <property type="match status" value="1"/>
</dbReference>
<reference evidence="7 8" key="1">
    <citation type="submission" date="2018-04" db="EMBL/GenBank/DDBJ databases">
        <authorList>
            <person name="Huttner S."/>
            <person name="Dainat J."/>
        </authorList>
    </citation>
    <scope>NUCLEOTIDE SEQUENCE [LARGE SCALE GENOMIC DNA]</scope>
</reference>
<evidence type="ECO:0000313" key="7">
    <source>
        <dbReference type="EMBL" id="SPQ26787.1"/>
    </source>
</evidence>
<dbReference type="CDD" id="cd12148">
    <property type="entry name" value="fungal_TF_MHR"/>
    <property type="match status" value="1"/>
</dbReference>
<evidence type="ECO:0000256" key="5">
    <source>
        <dbReference type="ARBA" id="ARBA00023242"/>
    </source>
</evidence>